<protein>
    <submittedName>
        <fullName evidence="2">Uncharacterized protein</fullName>
    </submittedName>
</protein>
<accession>A0ABR4L8E2</accession>
<dbReference type="RefSeq" id="XP_070880639.1">
    <property type="nucleotide sequence ID" value="XM_071030595.1"/>
</dbReference>
<dbReference type="EMBL" id="JBFXLQ010000086">
    <property type="protein sequence ID" value="KAL2860745.1"/>
    <property type="molecule type" value="Genomic_DNA"/>
</dbReference>
<evidence type="ECO:0000313" key="2">
    <source>
        <dbReference type="EMBL" id="KAL2860745.1"/>
    </source>
</evidence>
<dbReference type="Proteomes" id="UP001610432">
    <property type="component" value="Unassembled WGS sequence"/>
</dbReference>
<organism evidence="2 3">
    <name type="scientific">Aspergillus lucknowensis</name>
    <dbReference type="NCBI Taxonomy" id="176173"/>
    <lineage>
        <taxon>Eukaryota</taxon>
        <taxon>Fungi</taxon>
        <taxon>Dikarya</taxon>
        <taxon>Ascomycota</taxon>
        <taxon>Pezizomycotina</taxon>
        <taxon>Eurotiomycetes</taxon>
        <taxon>Eurotiomycetidae</taxon>
        <taxon>Eurotiales</taxon>
        <taxon>Aspergillaceae</taxon>
        <taxon>Aspergillus</taxon>
        <taxon>Aspergillus subgen. Nidulantes</taxon>
    </lineage>
</organism>
<keyword evidence="3" id="KW-1185">Reference proteome</keyword>
<evidence type="ECO:0000313" key="3">
    <source>
        <dbReference type="Proteomes" id="UP001610432"/>
    </source>
</evidence>
<dbReference type="GeneID" id="98145667"/>
<feature type="compositionally biased region" description="Acidic residues" evidence="1">
    <location>
        <begin position="105"/>
        <end position="114"/>
    </location>
</feature>
<proteinExistence type="predicted"/>
<gene>
    <name evidence="2" type="ORF">BJX67DRAFT_368008</name>
</gene>
<evidence type="ECO:0000256" key="1">
    <source>
        <dbReference type="SAM" id="MobiDB-lite"/>
    </source>
</evidence>
<comment type="caution">
    <text evidence="2">The sequence shown here is derived from an EMBL/GenBank/DDBJ whole genome shotgun (WGS) entry which is preliminary data.</text>
</comment>
<feature type="region of interest" description="Disordered" evidence="1">
    <location>
        <begin position="65"/>
        <end position="114"/>
    </location>
</feature>
<reference evidence="2 3" key="1">
    <citation type="submission" date="2024-07" db="EMBL/GenBank/DDBJ databases">
        <title>Section-level genome sequencing and comparative genomics of Aspergillus sections Usti and Cavernicolus.</title>
        <authorList>
            <consortium name="Lawrence Berkeley National Laboratory"/>
            <person name="Nybo J.L."/>
            <person name="Vesth T.C."/>
            <person name="Theobald S."/>
            <person name="Frisvad J.C."/>
            <person name="Larsen T.O."/>
            <person name="Kjaerboelling I."/>
            <person name="Rothschild-Mancinelli K."/>
            <person name="Lyhne E.K."/>
            <person name="Kogle M.E."/>
            <person name="Barry K."/>
            <person name="Clum A."/>
            <person name="Na H."/>
            <person name="Ledsgaard L."/>
            <person name="Lin J."/>
            <person name="Lipzen A."/>
            <person name="Kuo A."/>
            <person name="Riley R."/>
            <person name="Mondo S."/>
            <person name="Labutti K."/>
            <person name="Haridas S."/>
            <person name="Pangalinan J."/>
            <person name="Salamov A.A."/>
            <person name="Simmons B.A."/>
            <person name="Magnuson J.K."/>
            <person name="Chen J."/>
            <person name="Drula E."/>
            <person name="Henrissat B."/>
            <person name="Wiebenga A."/>
            <person name="Lubbers R.J."/>
            <person name="Gomes A.C."/>
            <person name="Macurrencykelacurrency M.R."/>
            <person name="Stajich J."/>
            <person name="Grigoriev I.V."/>
            <person name="Mortensen U.H."/>
            <person name="De Vries R.P."/>
            <person name="Baker S.E."/>
            <person name="Andersen M.R."/>
        </authorList>
    </citation>
    <scope>NUCLEOTIDE SEQUENCE [LARGE SCALE GENOMIC DNA]</scope>
    <source>
        <strain evidence="2 3">CBS 449.75</strain>
    </source>
</reference>
<sequence>MPSPHRCGNLFGMAFTGTTIPNDAGKMNTIPTVPRPEQRFEDAEFSYQGSGWPSTAFAADNVTDMPQSTRDMGFSGEAITGTGNTFPAQGENAGNEIGANWPGEGLDEGVEACE</sequence>
<name>A0ABR4L8E2_9EURO</name>